<comment type="caution">
    <text evidence="4">The sequence shown here is derived from an EMBL/GenBank/DDBJ whole genome shotgun (WGS) entry which is preliminary data.</text>
</comment>
<sequence>MKRILIVTGASSGLGRQFAKQLSASRDADEIWLIARRNDLLQEVAQELNADHADEILPRNARKTAVAGKRPAPRTFPLDLAGTRGVKDFARLLASESEAAGPEGLRIEALVNNAGYGTYGAFMDTDIDRQLEMVELNSVSLTGICHYAIPHMGEGSLLINVASLASFIPLGNFAVYGATKAYVLSFSIALAAEIADRGIFVSTLCPGPVDTEFARVASNGARKTVVDGKDPRKVVAHCLSRSAKGKRISIMAPKWKFKAFMSRFVGRYFFARWSFIHEKRPSNPKA</sequence>
<dbReference type="InterPro" id="IPR036291">
    <property type="entry name" value="NAD(P)-bd_dom_sf"/>
</dbReference>
<dbReference type="PRINTS" id="PR00081">
    <property type="entry name" value="GDHRDH"/>
</dbReference>
<dbReference type="PRINTS" id="PR00080">
    <property type="entry name" value="SDRFAMILY"/>
</dbReference>
<name>A0AAE3JHU4_9SPIR</name>
<dbReference type="InterPro" id="IPR002347">
    <property type="entry name" value="SDR_fam"/>
</dbReference>
<dbReference type="GO" id="GO:0016020">
    <property type="term" value="C:membrane"/>
    <property type="evidence" value="ECO:0007669"/>
    <property type="project" value="TreeGrafter"/>
</dbReference>
<dbReference type="PANTHER" id="PTHR44196:SF2">
    <property type="entry name" value="SHORT-CHAIN DEHYDROGENASE-RELATED"/>
    <property type="match status" value="1"/>
</dbReference>
<dbReference type="PANTHER" id="PTHR44196">
    <property type="entry name" value="DEHYDROGENASE/REDUCTASE SDR FAMILY MEMBER 7B"/>
    <property type="match status" value="1"/>
</dbReference>
<dbReference type="Gene3D" id="3.40.50.720">
    <property type="entry name" value="NAD(P)-binding Rossmann-like Domain"/>
    <property type="match status" value="1"/>
</dbReference>
<evidence type="ECO:0000256" key="1">
    <source>
        <dbReference type="ARBA" id="ARBA00006484"/>
    </source>
</evidence>
<dbReference type="RefSeq" id="WP_230754470.1">
    <property type="nucleotide sequence ID" value="NZ_JAINWA010000001.1"/>
</dbReference>
<gene>
    <name evidence="4" type="ORF">K7J14_06365</name>
</gene>
<evidence type="ECO:0000256" key="3">
    <source>
        <dbReference type="RuleBase" id="RU000363"/>
    </source>
</evidence>
<accession>A0AAE3JHU4</accession>
<dbReference type="Proteomes" id="UP001198163">
    <property type="component" value="Unassembled WGS sequence"/>
</dbReference>
<dbReference type="GO" id="GO:0016491">
    <property type="term" value="F:oxidoreductase activity"/>
    <property type="evidence" value="ECO:0007669"/>
    <property type="project" value="UniProtKB-KW"/>
</dbReference>
<keyword evidence="2" id="KW-0560">Oxidoreductase</keyword>
<evidence type="ECO:0000313" key="4">
    <source>
        <dbReference type="EMBL" id="MCD1654327.1"/>
    </source>
</evidence>
<dbReference type="Pfam" id="PF00106">
    <property type="entry name" value="adh_short"/>
    <property type="match status" value="1"/>
</dbReference>
<evidence type="ECO:0000256" key="2">
    <source>
        <dbReference type="ARBA" id="ARBA00023002"/>
    </source>
</evidence>
<protein>
    <submittedName>
        <fullName evidence="4">SDR family NAD(P)-dependent oxidoreductase</fullName>
    </submittedName>
</protein>
<organism evidence="4 5">
    <name type="scientific">Teretinema zuelzerae</name>
    <dbReference type="NCBI Taxonomy" id="156"/>
    <lineage>
        <taxon>Bacteria</taxon>
        <taxon>Pseudomonadati</taxon>
        <taxon>Spirochaetota</taxon>
        <taxon>Spirochaetia</taxon>
        <taxon>Spirochaetales</taxon>
        <taxon>Treponemataceae</taxon>
        <taxon>Teretinema</taxon>
    </lineage>
</organism>
<dbReference type="Pfam" id="PF13561">
    <property type="entry name" value="adh_short_C2"/>
    <property type="match status" value="1"/>
</dbReference>
<comment type="similarity">
    <text evidence="1 3">Belongs to the short-chain dehydrogenases/reductases (SDR) family.</text>
</comment>
<dbReference type="AlphaFoldDB" id="A0AAE3JHU4"/>
<dbReference type="InterPro" id="IPR020904">
    <property type="entry name" value="Sc_DH/Rdtase_CS"/>
</dbReference>
<evidence type="ECO:0000313" key="5">
    <source>
        <dbReference type="Proteomes" id="UP001198163"/>
    </source>
</evidence>
<proteinExistence type="inferred from homology"/>
<keyword evidence="5" id="KW-1185">Reference proteome</keyword>
<dbReference type="SUPFAM" id="SSF51735">
    <property type="entry name" value="NAD(P)-binding Rossmann-fold domains"/>
    <property type="match status" value="1"/>
</dbReference>
<dbReference type="EMBL" id="JAINWA010000001">
    <property type="protein sequence ID" value="MCD1654327.1"/>
    <property type="molecule type" value="Genomic_DNA"/>
</dbReference>
<reference evidence="4" key="1">
    <citation type="submission" date="2021-08" db="EMBL/GenBank/DDBJ databases">
        <title>Comparative analyses of Brucepasteria parasyntrophica and Teretinema zuelzerae.</title>
        <authorList>
            <person name="Song Y."/>
            <person name="Brune A."/>
        </authorList>
    </citation>
    <scope>NUCLEOTIDE SEQUENCE</scope>
    <source>
        <strain evidence="4">DSM 1903</strain>
    </source>
</reference>
<dbReference type="PROSITE" id="PS00061">
    <property type="entry name" value="ADH_SHORT"/>
    <property type="match status" value="1"/>
</dbReference>